<feature type="transmembrane region" description="Helical" evidence="1">
    <location>
        <begin position="70"/>
        <end position="88"/>
    </location>
</feature>
<dbReference type="EMBL" id="CANHGI010000004">
    <property type="protein sequence ID" value="CAI5446838.1"/>
    <property type="molecule type" value="Genomic_DNA"/>
</dbReference>
<sequence>MGFLQSIEWKKRIKMRVYIRAVIGLIGVLHIGMGIWVAIQADAESVAVSPIEAALMKLGEKGYTDHNSQAKAAFMPFIVGIFCLIFAVTQFYVMFYVLFILVLLESIFFVWSLVSVVAINNHQKAHYDLINYTAKAMLKKAKEEAEKKKSGGSSSFLDGIRQKVINLANKVGLGDLVEKAIDFVGNFNIAGFSTQEKISDGTEPYRP</sequence>
<name>A0A9P1IL18_9PELO</name>
<feature type="transmembrane region" description="Helical" evidence="1">
    <location>
        <begin position="21"/>
        <end position="39"/>
    </location>
</feature>
<accession>A0A9P1IL18</accession>
<dbReference type="AlphaFoldDB" id="A0A9P1IL18"/>
<evidence type="ECO:0000313" key="3">
    <source>
        <dbReference type="Proteomes" id="UP001152747"/>
    </source>
</evidence>
<organism evidence="2 3">
    <name type="scientific">Caenorhabditis angaria</name>
    <dbReference type="NCBI Taxonomy" id="860376"/>
    <lineage>
        <taxon>Eukaryota</taxon>
        <taxon>Metazoa</taxon>
        <taxon>Ecdysozoa</taxon>
        <taxon>Nematoda</taxon>
        <taxon>Chromadorea</taxon>
        <taxon>Rhabditida</taxon>
        <taxon>Rhabditina</taxon>
        <taxon>Rhabditomorpha</taxon>
        <taxon>Rhabditoidea</taxon>
        <taxon>Rhabditidae</taxon>
        <taxon>Peloderinae</taxon>
        <taxon>Caenorhabditis</taxon>
    </lineage>
</organism>
<keyword evidence="1" id="KW-0472">Membrane</keyword>
<feature type="transmembrane region" description="Helical" evidence="1">
    <location>
        <begin position="95"/>
        <end position="119"/>
    </location>
</feature>
<keyword evidence="1" id="KW-1133">Transmembrane helix</keyword>
<evidence type="ECO:0000313" key="2">
    <source>
        <dbReference type="EMBL" id="CAI5446838.1"/>
    </source>
</evidence>
<comment type="caution">
    <text evidence="2">The sequence shown here is derived from an EMBL/GenBank/DDBJ whole genome shotgun (WGS) entry which is preliminary data.</text>
</comment>
<dbReference type="Proteomes" id="UP001152747">
    <property type="component" value="Unassembled WGS sequence"/>
</dbReference>
<proteinExistence type="predicted"/>
<keyword evidence="1" id="KW-0812">Transmembrane</keyword>
<keyword evidence="3" id="KW-1185">Reference proteome</keyword>
<protein>
    <submittedName>
        <fullName evidence="2">Uncharacterized protein</fullName>
    </submittedName>
</protein>
<evidence type="ECO:0000256" key="1">
    <source>
        <dbReference type="SAM" id="Phobius"/>
    </source>
</evidence>
<reference evidence="2" key="1">
    <citation type="submission" date="2022-11" db="EMBL/GenBank/DDBJ databases">
        <authorList>
            <person name="Kikuchi T."/>
        </authorList>
    </citation>
    <scope>NUCLEOTIDE SEQUENCE</scope>
    <source>
        <strain evidence="2">PS1010</strain>
    </source>
</reference>
<gene>
    <name evidence="2" type="ORF">CAMP_LOCUS9475</name>
</gene>